<protein>
    <submittedName>
        <fullName evidence="1">Uncharacterized protein</fullName>
    </submittedName>
</protein>
<dbReference type="AlphaFoldDB" id="A0A9Q9UVM5"/>
<evidence type="ECO:0000313" key="1">
    <source>
        <dbReference type="EMBL" id="WAN68991.1"/>
    </source>
</evidence>
<proteinExistence type="predicted"/>
<organism evidence="1">
    <name type="scientific">Moorena producens (strain JHB)</name>
    <dbReference type="NCBI Taxonomy" id="1454205"/>
    <lineage>
        <taxon>Bacteria</taxon>
        <taxon>Bacillati</taxon>
        <taxon>Cyanobacteriota</taxon>
        <taxon>Cyanophyceae</taxon>
        <taxon>Coleofasciculales</taxon>
        <taxon>Coleofasciculaceae</taxon>
        <taxon>Moorena</taxon>
    </lineage>
</organism>
<reference evidence="1" key="2">
    <citation type="submission" date="2022-10" db="EMBL/GenBank/DDBJ databases">
        <authorList>
            <person name="Ngo T.-E."/>
        </authorList>
    </citation>
    <scope>NUCLEOTIDE SEQUENCE</scope>
    <source>
        <strain evidence="1">JHB</strain>
    </source>
</reference>
<dbReference type="Proteomes" id="UP000176944">
    <property type="component" value="Chromosome"/>
</dbReference>
<dbReference type="EMBL" id="CP017708">
    <property type="protein sequence ID" value="WAN68991.1"/>
    <property type="molecule type" value="Genomic_DNA"/>
</dbReference>
<sequence>MLKARGKRHACKRQEATFKLPFTERQRRTTFNLLTFNLLTFNLLTFNLPYTESPTGKPKANNLDIAFLILISDTYKVKSILFPRLPAPDSLGALTVVELNSPRVAPLPTPDSRLPTPDSPKRKYLTQLITAIKNENSKIL</sequence>
<accession>A0A9Q9UVM5</accession>
<name>A0A9Q9UVM5_MOOP1</name>
<reference evidence="1" key="1">
    <citation type="journal article" date="2017" name="Proc. Natl. Acad. Sci. U.S.A.">
        <title>Comparative genomics uncovers the prolific and distinctive metabolic potential of the cyanobacterial genus Moorea.</title>
        <authorList>
            <person name="Leao T."/>
            <person name="Castelao G."/>
            <person name="Korobeynikov A."/>
            <person name="Monroe E.A."/>
            <person name="Podell S."/>
            <person name="Glukhov E."/>
            <person name="Allen E.E."/>
            <person name="Gerwick W.H."/>
            <person name="Gerwick L."/>
        </authorList>
    </citation>
    <scope>NUCLEOTIDE SEQUENCE</scope>
    <source>
        <strain evidence="1">JHB</strain>
    </source>
</reference>
<gene>
    <name evidence="1" type="ORF">BJP36_42270</name>
</gene>